<dbReference type="RefSeq" id="WP_236455009.1">
    <property type="nucleotide sequence ID" value="NZ_CBCSGE010000004.1"/>
</dbReference>
<feature type="transmembrane region" description="Helical" evidence="1">
    <location>
        <begin position="75"/>
        <end position="93"/>
    </location>
</feature>
<keyword evidence="1" id="KW-0472">Membrane</keyword>
<dbReference type="SUPFAM" id="SSF48452">
    <property type="entry name" value="TPR-like"/>
    <property type="match status" value="1"/>
</dbReference>
<keyword evidence="1" id="KW-0812">Transmembrane</keyword>
<evidence type="ECO:0000256" key="1">
    <source>
        <dbReference type="SAM" id="Phobius"/>
    </source>
</evidence>
<keyword evidence="1" id="KW-1133">Transmembrane helix</keyword>
<sequence length="235" mass="27839">MMHELIEKYFEHNLTEEEKLLFNKLLVEDSDFKKEFEFYSELKNAVVVSERQKIKKEIQQFENSDDMPIFNLKRYLPYAAILLVMLSLWFIFFSNNPNNTDLYNSYFEAYPNTEVSNTRSDVNDKSVIEEAFIAYDLEEYAKANELFNLALKISTSDYIQFYKAISLMELEQHKEALNLFESVNWSEAYKEKSMWFKSLCYVKLNQVKEAKKELTLLTEKGTFKNSEAIALLSKL</sequence>
<dbReference type="Gene3D" id="1.25.40.10">
    <property type="entry name" value="Tetratricopeptide repeat domain"/>
    <property type="match status" value="1"/>
</dbReference>
<reference evidence="2 3" key="1">
    <citation type="submission" date="2024-09" db="EMBL/GenBank/DDBJ databases">
        <authorList>
            <person name="Sun Q."/>
            <person name="Mori K."/>
        </authorList>
    </citation>
    <scope>NUCLEOTIDE SEQUENCE [LARGE SCALE GENOMIC DNA]</scope>
    <source>
        <strain evidence="2 3">CECT 7955</strain>
    </source>
</reference>
<organism evidence="2 3">
    <name type="scientific">Flavobacterium jumunjinense</name>
    <dbReference type="NCBI Taxonomy" id="998845"/>
    <lineage>
        <taxon>Bacteria</taxon>
        <taxon>Pseudomonadati</taxon>
        <taxon>Bacteroidota</taxon>
        <taxon>Flavobacteriia</taxon>
        <taxon>Flavobacteriales</taxon>
        <taxon>Flavobacteriaceae</taxon>
        <taxon>Flavobacterium</taxon>
    </lineage>
</organism>
<proteinExistence type="predicted"/>
<name>A0ABV5GK04_9FLAO</name>
<keyword evidence="3" id="KW-1185">Reference proteome</keyword>
<dbReference type="InterPro" id="IPR011990">
    <property type="entry name" value="TPR-like_helical_dom_sf"/>
</dbReference>
<evidence type="ECO:0000313" key="2">
    <source>
        <dbReference type="EMBL" id="MFB9095698.1"/>
    </source>
</evidence>
<gene>
    <name evidence="2" type="ORF">ACFFVF_04170</name>
</gene>
<dbReference type="Proteomes" id="UP001589607">
    <property type="component" value="Unassembled WGS sequence"/>
</dbReference>
<accession>A0ABV5GK04</accession>
<evidence type="ECO:0000313" key="3">
    <source>
        <dbReference type="Proteomes" id="UP001589607"/>
    </source>
</evidence>
<dbReference type="EMBL" id="JBHMEY010000009">
    <property type="protein sequence ID" value="MFB9095698.1"/>
    <property type="molecule type" value="Genomic_DNA"/>
</dbReference>
<protein>
    <submittedName>
        <fullName evidence="2">Tol-pal system YbgF family protein</fullName>
    </submittedName>
</protein>
<comment type="caution">
    <text evidence="2">The sequence shown here is derived from an EMBL/GenBank/DDBJ whole genome shotgun (WGS) entry which is preliminary data.</text>
</comment>